<dbReference type="eggNOG" id="COG1475">
    <property type="taxonomic scope" value="Bacteria"/>
</dbReference>
<reference evidence="7" key="1">
    <citation type="submission" date="2009-12" db="EMBL/GenBank/DDBJ databases">
        <title>Complete sequence of Treponema primitia strain ZAS-2.</title>
        <authorList>
            <person name="Tetu S.G."/>
            <person name="Matson E."/>
            <person name="Ren Q."/>
            <person name="Seshadri R."/>
            <person name="Elbourne L."/>
            <person name="Hassan K.A."/>
            <person name="Durkin A."/>
            <person name="Radune D."/>
            <person name="Mohamoud Y."/>
            <person name="Shay R."/>
            <person name="Jin S."/>
            <person name="Zhang X."/>
            <person name="Lucey K."/>
            <person name="Ballor N.R."/>
            <person name="Ottesen E."/>
            <person name="Rosenthal R."/>
            <person name="Allen A."/>
            <person name="Leadbetter J.R."/>
            <person name="Paulsen I.T."/>
        </authorList>
    </citation>
    <scope>NUCLEOTIDE SEQUENCE [LARGE SCALE GENOMIC DNA]</scope>
    <source>
        <strain evidence="7">ATCC BAA-887 / DSM 12427 / ZAS-2</strain>
    </source>
</reference>
<dbReference type="PANTHER" id="PTHR33375:SF1">
    <property type="entry name" value="CHROMOSOME-PARTITIONING PROTEIN PARB-RELATED"/>
    <property type="match status" value="1"/>
</dbReference>
<keyword evidence="3" id="KW-0238">DNA-binding</keyword>
<dbReference type="GO" id="GO:0007059">
    <property type="term" value="P:chromosome segregation"/>
    <property type="evidence" value="ECO:0007669"/>
    <property type="project" value="UniProtKB-KW"/>
</dbReference>
<evidence type="ECO:0000256" key="3">
    <source>
        <dbReference type="ARBA" id="ARBA00023125"/>
    </source>
</evidence>
<dbReference type="Gene3D" id="1.10.10.2830">
    <property type="match status" value="1"/>
</dbReference>
<dbReference type="FunFam" id="1.10.10.2830:FF:000001">
    <property type="entry name" value="Chromosome partitioning protein ParB"/>
    <property type="match status" value="1"/>
</dbReference>
<evidence type="ECO:0000256" key="4">
    <source>
        <dbReference type="SAM" id="MobiDB-lite"/>
    </source>
</evidence>
<dbReference type="GO" id="GO:0005694">
    <property type="term" value="C:chromosome"/>
    <property type="evidence" value="ECO:0007669"/>
    <property type="project" value="TreeGrafter"/>
</dbReference>
<dbReference type="InterPro" id="IPR041468">
    <property type="entry name" value="HTH_ParB/Spo0J"/>
</dbReference>
<feature type="region of interest" description="Disordered" evidence="4">
    <location>
        <begin position="261"/>
        <end position="286"/>
    </location>
</feature>
<dbReference type="GO" id="GO:0003677">
    <property type="term" value="F:DNA binding"/>
    <property type="evidence" value="ECO:0007669"/>
    <property type="project" value="UniProtKB-KW"/>
</dbReference>
<feature type="compositionally biased region" description="Basic and acidic residues" evidence="4">
    <location>
        <begin position="261"/>
        <end position="272"/>
    </location>
</feature>
<reference evidence="6 7" key="2">
    <citation type="journal article" date="2011" name="ISME J.">
        <title>RNA-seq reveals cooperative metabolic interactions between two termite-gut spirochete species in co-culture.</title>
        <authorList>
            <person name="Rosenthal A.Z."/>
            <person name="Matson E.G."/>
            <person name="Eldar A."/>
            <person name="Leadbetter J.R."/>
        </authorList>
    </citation>
    <scope>NUCLEOTIDE SEQUENCE [LARGE SCALE GENOMIC DNA]</scope>
    <source>
        <strain evidence="7">ATCC BAA-887 / DSM 12427 / ZAS-2</strain>
    </source>
</reference>
<dbReference type="NCBIfam" id="TIGR00180">
    <property type="entry name" value="parB_part"/>
    <property type="match status" value="1"/>
</dbReference>
<keyword evidence="7" id="KW-1185">Reference proteome</keyword>
<feature type="domain" description="ParB-like N-terminal" evidence="5">
    <location>
        <begin position="73"/>
        <end position="163"/>
    </location>
</feature>
<dbReference type="STRING" id="545694.TREPR_2754"/>
<evidence type="ECO:0000313" key="6">
    <source>
        <dbReference type="EMBL" id="AEF85621.1"/>
    </source>
</evidence>
<dbReference type="InterPro" id="IPR057240">
    <property type="entry name" value="ParB_dimer_C"/>
</dbReference>
<dbReference type="RefSeq" id="WP_015707475.1">
    <property type="nucleotide sequence ID" value="NC_015578.1"/>
</dbReference>
<proteinExistence type="inferred from homology"/>
<dbReference type="AlphaFoldDB" id="F5YQI2"/>
<feature type="compositionally biased region" description="Polar residues" evidence="4">
    <location>
        <begin position="52"/>
        <end position="64"/>
    </location>
</feature>
<accession>F5YQI2</accession>
<dbReference type="SUPFAM" id="SSF109709">
    <property type="entry name" value="KorB DNA-binding domain-like"/>
    <property type="match status" value="1"/>
</dbReference>
<evidence type="ECO:0000313" key="7">
    <source>
        <dbReference type="Proteomes" id="UP000009223"/>
    </source>
</evidence>
<dbReference type="PANTHER" id="PTHR33375">
    <property type="entry name" value="CHROMOSOME-PARTITIONING PROTEIN PARB-RELATED"/>
    <property type="match status" value="1"/>
</dbReference>
<dbReference type="HOGENOM" id="CLU_023853_0_0_12"/>
<feature type="region of interest" description="Disordered" evidence="4">
    <location>
        <begin position="22"/>
        <end position="64"/>
    </location>
</feature>
<sequence>MAPKSRLGRGLDALLSDGDDEAVQSVFGTPSDSFSRVEAGSAEVPSRVLDAQGSQTPPSAVPQTSGLQAAEILTIPLDKLKANPGQPRKRFEEESLRELADSIAQLGIIQPLIVEEAGDGTWLIVAGERRSRAAHLAGLTEVPVIVRSYSDEKRMEVALIENVQRSDLNPIEEAAAYRQIMDITGCSQDEVAVKVGRNRSTVANALRLLKLPPLIREALERDEITSGHGRAILSVQEEANQEQLYREISVEGLSVREAEKRAAALNKPRPEKAAPAPAETERRDPELAAMEQRFIDRLGTKVAIKGDFKKGNIQIEYYSMDDLDRLLGILG</sequence>
<dbReference type="InterPro" id="IPR050336">
    <property type="entry name" value="Chromosome_partition/occlusion"/>
</dbReference>
<dbReference type="FunFam" id="3.90.1530.30:FF:000001">
    <property type="entry name" value="Chromosome partitioning protein ParB"/>
    <property type="match status" value="1"/>
</dbReference>
<protein>
    <submittedName>
        <fullName evidence="6">Chromosome-partitioning protein ParB</fullName>
    </submittedName>
</protein>
<dbReference type="CDD" id="cd16393">
    <property type="entry name" value="SPO0J_N"/>
    <property type="match status" value="1"/>
</dbReference>
<dbReference type="Pfam" id="PF23552">
    <property type="entry name" value="ParB_C"/>
    <property type="match status" value="1"/>
</dbReference>
<evidence type="ECO:0000256" key="2">
    <source>
        <dbReference type="ARBA" id="ARBA00022829"/>
    </source>
</evidence>
<evidence type="ECO:0000259" key="5">
    <source>
        <dbReference type="SMART" id="SM00470"/>
    </source>
</evidence>
<keyword evidence="2" id="KW-0159">Chromosome partition</keyword>
<name>F5YQI2_TREPZ</name>
<comment type="similarity">
    <text evidence="1">Belongs to the ParB family.</text>
</comment>
<dbReference type="Proteomes" id="UP000009223">
    <property type="component" value="Chromosome"/>
</dbReference>
<dbReference type="InterPro" id="IPR036086">
    <property type="entry name" value="ParB/Sulfiredoxin_sf"/>
</dbReference>
<dbReference type="EMBL" id="CP001843">
    <property type="protein sequence ID" value="AEF85621.1"/>
    <property type="molecule type" value="Genomic_DNA"/>
</dbReference>
<dbReference type="SMART" id="SM00470">
    <property type="entry name" value="ParB"/>
    <property type="match status" value="1"/>
</dbReference>
<dbReference type="InterPro" id="IPR003115">
    <property type="entry name" value="ParB_N"/>
</dbReference>
<dbReference type="KEGG" id="tpi:TREPR_2754"/>
<evidence type="ECO:0000256" key="1">
    <source>
        <dbReference type="ARBA" id="ARBA00006295"/>
    </source>
</evidence>
<dbReference type="SUPFAM" id="SSF110849">
    <property type="entry name" value="ParB/Sulfiredoxin"/>
    <property type="match status" value="1"/>
</dbReference>
<dbReference type="Gene3D" id="3.90.1530.30">
    <property type="match status" value="1"/>
</dbReference>
<dbReference type="Pfam" id="PF02195">
    <property type="entry name" value="ParB_N"/>
    <property type="match status" value="1"/>
</dbReference>
<gene>
    <name evidence="6" type="ordered locus">TREPR_2754</name>
</gene>
<dbReference type="GO" id="GO:0045881">
    <property type="term" value="P:positive regulation of sporulation resulting in formation of a cellular spore"/>
    <property type="evidence" value="ECO:0007669"/>
    <property type="project" value="TreeGrafter"/>
</dbReference>
<dbReference type="Pfam" id="PF17762">
    <property type="entry name" value="HTH_ParB"/>
    <property type="match status" value="1"/>
</dbReference>
<dbReference type="InterPro" id="IPR004437">
    <property type="entry name" value="ParB/RepB/Spo0J"/>
</dbReference>
<organism evidence="6 7">
    <name type="scientific">Treponema primitia (strain ATCC BAA-887 / DSM 12427 / ZAS-2)</name>
    <dbReference type="NCBI Taxonomy" id="545694"/>
    <lineage>
        <taxon>Bacteria</taxon>
        <taxon>Pseudomonadati</taxon>
        <taxon>Spirochaetota</taxon>
        <taxon>Spirochaetia</taxon>
        <taxon>Spirochaetales</taxon>
        <taxon>Treponemataceae</taxon>
        <taxon>Treponema</taxon>
    </lineage>
</organism>